<dbReference type="OrthoDB" id="8014143at2759"/>
<evidence type="ECO:0000313" key="3">
    <source>
        <dbReference type="Proteomes" id="UP000594454"/>
    </source>
</evidence>
<protein>
    <submittedName>
        <fullName evidence="2">Uncharacterized protein</fullName>
    </submittedName>
</protein>
<keyword evidence="3" id="KW-1185">Reference proteome</keyword>
<accession>A0A7R8UV98</accession>
<organism evidence="2 3">
    <name type="scientific">Hermetia illucens</name>
    <name type="common">Black soldier fly</name>
    <dbReference type="NCBI Taxonomy" id="343691"/>
    <lineage>
        <taxon>Eukaryota</taxon>
        <taxon>Metazoa</taxon>
        <taxon>Ecdysozoa</taxon>
        <taxon>Arthropoda</taxon>
        <taxon>Hexapoda</taxon>
        <taxon>Insecta</taxon>
        <taxon>Pterygota</taxon>
        <taxon>Neoptera</taxon>
        <taxon>Endopterygota</taxon>
        <taxon>Diptera</taxon>
        <taxon>Brachycera</taxon>
        <taxon>Stratiomyomorpha</taxon>
        <taxon>Stratiomyidae</taxon>
        <taxon>Hermetiinae</taxon>
        <taxon>Hermetia</taxon>
    </lineage>
</organism>
<dbReference type="OMA" id="REQNEIW"/>
<reference evidence="2 3" key="1">
    <citation type="submission" date="2020-11" db="EMBL/GenBank/DDBJ databases">
        <authorList>
            <person name="Wallbank WR R."/>
            <person name="Pardo Diaz C."/>
            <person name="Kozak K."/>
            <person name="Martin S."/>
            <person name="Jiggins C."/>
            <person name="Moest M."/>
            <person name="Warren A I."/>
            <person name="Generalovic N T."/>
            <person name="Byers J.R.P. K."/>
            <person name="Montejo-Kovacevich G."/>
            <person name="Yen C E."/>
        </authorList>
    </citation>
    <scope>NUCLEOTIDE SEQUENCE [LARGE SCALE GENOMIC DNA]</scope>
</reference>
<dbReference type="InParanoid" id="A0A7R8UV98"/>
<evidence type="ECO:0000313" key="2">
    <source>
        <dbReference type="EMBL" id="CAD7087597.1"/>
    </source>
</evidence>
<dbReference type="Proteomes" id="UP000594454">
    <property type="component" value="Chromosome 4"/>
</dbReference>
<gene>
    <name evidence="2" type="ORF">HERILL_LOCUS10293</name>
</gene>
<feature type="region of interest" description="Disordered" evidence="1">
    <location>
        <begin position="1"/>
        <end position="55"/>
    </location>
</feature>
<dbReference type="EMBL" id="LR899012">
    <property type="protein sequence ID" value="CAD7087597.1"/>
    <property type="molecule type" value="Genomic_DNA"/>
</dbReference>
<evidence type="ECO:0000256" key="1">
    <source>
        <dbReference type="SAM" id="MobiDB-lite"/>
    </source>
</evidence>
<feature type="compositionally biased region" description="Basic and acidic residues" evidence="1">
    <location>
        <begin position="12"/>
        <end position="21"/>
    </location>
</feature>
<name>A0A7R8UV98_HERIL</name>
<sequence>MGQEKSLPDCCNYKREHKDSTKSNSRKTFSHSKYANRTFPPLPAPHHSSNTQYSNSEIRDLNCLAASKSYSLKHNSTSSTISSLSKQSKDTQKDYLEHHLYIKSYLDILDEDNKAKKKFKPARPGIRNYTPKILSNQQKSREQNEIWI</sequence>
<proteinExistence type="predicted"/>
<dbReference type="AlphaFoldDB" id="A0A7R8UV98"/>